<keyword evidence="4" id="KW-1185">Reference proteome</keyword>
<dbReference type="RefSeq" id="XP_005830088.1">
    <property type="nucleotide sequence ID" value="XM_005830031.1"/>
</dbReference>
<proteinExistence type="predicted"/>
<dbReference type="AlphaFoldDB" id="L1J3K2"/>
<evidence type="ECO:0000313" key="2">
    <source>
        <dbReference type="EMBL" id="EKX43108.1"/>
    </source>
</evidence>
<name>L1J3K2_GUITC</name>
<dbReference type="KEGG" id="gtt:GUITHDRAFT_110835"/>
<dbReference type="HOGENOM" id="CLU_1597589_0_0_1"/>
<sequence length="167" mass="18993">MGAAACKCEERDGSREAEDGGRQRDKTVIGKHPHAQLRLPDGLKKVNIPNRRAFVPTHIAPREFHTVGVDTSEASHRDIKHSSPVKLKSSNLLQETSPRERLNAMIREMQVHMECQQSRIVDGDQNQMRKSGDSLQVRNVQPIDEFLYPRVAEQNNAHNKEMIDRVL</sequence>
<evidence type="ECO:0000313" key="3">
    <source>
        <dbReference type="EnsemblProtists" id="EKX43108"/>
    </source>
</evidence>
<dbReference type="Proteomes" id="UP000011087">
    <property type="component" value="Unassembled WGS sequence"/>
</dbReference>
<protein>
    <submittedName>
        <fullName evidence="2 3">Uncharacterized protein</fullName>
    </submittedName>
</protein>
<reference evidence="4" key="2">
    <citation type="submission" date="2012-11" db="EMBL/GenBank/DDBJ databases">
        <authorList>
            <person name="Kuo A."/>
            <person name="Curtis B.A."/>
            <person name="Tanifuji G."/>
            <person name="Burki F."/>
            <person name="Gruber A."/>
            <person name="Irimia M."/>
            <person name="Maruyama S."/>
            <person name="Arias M.C."/>
            <person name="Ball S.G."/>
            <person name="Gile G.H."/>
            <person name="Hirakawa Y."/>
            <person name="Hopkins J.F."/>
            <person name="Rensing S.A."/>
            <person name="Schmutz J."/>
            <person name="Symeonidi A."/>
            <person name="Elias M."/>
            <person name="Eveleigh R.J."/>
            <person name="Herman E.K."/>
            <person name="Klute M.J."/>
            <person name="Nakayama T."/>
            <person name="Obornik M."/>
            <person name="Reyes-Prieto A."/>
            <person name="Armbrust E.V."/>
            <person name="Aves S.J."/>
            <person name="Beiko R.G."/>
            <person name="Coutinho P."/>
            <person name="Dacks J.B."/>
            <person name="Durnford D.G."/>
            <person name="Fast N.M."/>
            <person name="Green B.R."/>
            <person name="Grisdale C."/>
            <person name="Hempe F."/>
            <person name="Henrissat B."/>
            <person name="Hoppner M.P."/>
            <person name="Ishida K.-I."/>
            <person name="Kim E."/>
            <person name="Koreny L."/>
            <person name="Kroth P.G."/>
            <person name="Liu Y."/>
            <person name="Malik S.-B."/>
            <person name="Maier U.G."/>
            <person name="McRose D."/>
            <person name="Mock T."/>
            <person name="Neilson J.A."/>
            <person name="Onodera N.T."/>
            <person name="Poole A.M."/>
            <person name="Pritham E.J."/>
            <person name="Richards T.A."/>
            <person name="Rocap G."/>
            <person name="Roy S.W."/>
            <person name="Sarai C."/>
            <person name="Schaack S."/>
            <person name="Shirato S."/>
            <person name="Slamovits C.H."/>
            <person name="Spencer D.F."/>
            <person name="Suzuki S."/>
            <person name="Worden A.Z."/>
            <person name="Zauner S."/>
            <person name="Barry K."/>
            <person name="Bell C."/>
            <person name="Bharti A.K."/>
            <person name="Crow J.A."/>
            <person name="Grimwood J."/>
            <person name="Kramer R."/>
            <person name="Lindquist E."/>
            <person name="Lucas S."/>
            <person name="Salamov A."/>
            <person name="McFadden G.I."/>
            <person name="Lane C.E."/>
            <person name="Keeling P.J."/>
            <person name="Gray M.W."/>
            <person name="Grigoriev I.V."/>
            <person name="Archibald J.M."/>
        </authorList>
    </citation>
    <scope>NUCLEOTIDE SEQUENCE</scope>
    <source>
        <strain evidence="4">CCMP2712</strain>
    </source>
</reference>
<reference evidence="2 4" key="1">
    <citation type="journal article" date="2012" name="Nature">
        <title>Algal genomes reveal evolutionary mosaicism and the fate of nucleomorphs.</title>
        <authorList>
            <consortium name="DOE Joint Genome Institute"/>
            <person name="Curtis B.A."/>
            <person name="Tanifuji G."/>
            <person name="Burki F."/>
            <person name="Gruber A."/>
            <person name="Irimia M."/>
            <person name="Maruyama S."/>
            <person name="Arias M.C."/>
            <person name="Ball S.G."/>
            <person name="Gile G.H."/>
            <person name="Hirakawa Y."/>
            <person name="Hopkins J.F."/>
            <person name="Kuo A."/>
            <person name="Rensing S.A."/>
            <person name="Schmutz J."/>
            <person name="Symeonidi A."/>
            <person name="Elias M."/>
            <person name="Eveleigh R.J."/>
            <person name="Herman E.K."/>
            <person name="Klute M.J."/>
            <person name="Nakayama T."/>
            <person name="Obornik M."/>
            <person name="Reyes-Prieto A."/>
            <person name="Armbrust E.V."/>
            <person name="Aves S.J."/>
            <person name="Beiko R.G."/>
            <person name="Coutinho P."/>
            <person name="Dacks J.B."/>
            <person name="Durnford D.G."/>
            <person name="Fast N.M."/>
            <person name="Green B.R."/>
            <person name="Grisdale C.J."/>
            <person name="Hempel F."/>
            <person name="Henrissat B."/>
            <person name="Hoppner M.P."/>
            <person name="Ishida K."/>
            <person name="Kim E."/>
            <person name="Koreny L."/>
            <person name="Kroth P.G."/>
            <person name="Liu Y."/>
            <person name="Malik S.B."/>
            <person name="Maier U.G."/>
            <person name="McRose D."/>
            <person name="Mock T."/>
            <person name="Neilson J.A."/>
            <person name="Onodera N.T."/>
            <person name="Poole A.M."/>
            <person name="Pritham E.J."/>
            <person name="Richards T.A."/>
            <person name="Rocap G."/>
            <person name="Roy S.W."/>
            <person name="Sarai C."/>
            <person name="Schaack S."/>
            <person name="Shirato S."/>
            <person name="Slamovits C.H."/>
            <person name="Spencer D.F."/>
            <person name="Suzuki S."/>
            <person name="Worden A.Z."/>
            <person name="Zauner S."/>
            <person name="Barry K."/>
            <person name="Bell C."/>
            <person name="Bharti A.K."/>
            <person name="Crow J.A."/>
            <person name="Grimwood J."/>
            <person name="Kramer R."/>
            <person name="Lindquist E."/>
            <person name="Lucas S."/>
            <person name="Salamov A."/>
            <person name="McFadden G.I."/>
            <person name="Lane C.E."/>
            <person name="Keeling P.J."/>
            <person name="Gray M.W."/>
            <person name="Grigoriev I.V."/>
            <person name="Archibald J.M."/>
        </authorList>
    </citation>
    <scope>NUCLEOTIDE SEQUENCE</scope>
    <source>
        <strain evidence="2 4">CCMP2712</strain>
    </source>
</reference>
<dbReference type="GeneID" id="17299846"/>
<accession>L1J3K2</accession>
<reference evidence="3" key="3">
    <citation type="submission" date="2015-06" db="UniProtKB">
        <authorList>
            <consortium name="EnsemblProtists"/>
        </authorList>
    </citation>
    <scope>IDENTIFICATION</scope>
</reference>
<dbReference type="EMBL" id="JH993012">
    <property type="protein sequence ID" value="EKX43108.1"/>
    <property type="molecule type" value="Genomic_DNA"/>
</dbReference>
<evidence type="ECO:0000313" key="4">
    <source>
        <dbReference type="Proteomes" id="UP000011087"/>
    </source>
</evidence>
<evidence type="ECO:0000256" key="1">
    <source>
        <dbReference type="SAM" id="MobiDB-lite"/>
    </source>
</evidence>
<feature type="compositionally biased region" description="Basic and acidic residues" evidence="1">
    <location>
        <begin position="7"/>
        <end position="28"/>
    </location>
</feature>
<organism evidence="2">
    <name type="scientific">Guillardia theta (strain CCMP2712)</name>
    <name type="common">Cryptophyte</name>
    <dbReference type="NCBI Taxonomy" id="905079"/>
    <lineage>
        <taxon>Eukaryota</taxon>
        <taxon>Cryptophyceae</taxon>
        <taxon>Pyrenomonadales</taxon>
        <taxon>Geminigeraceae</taxon>
        <taxon>Guillardia</taxon>
    </lineage>
</organism>
<feature type="region of interest" description="Disordered" evidence="1">
    <location>
        <begin position="1"/>
        <end position="29"/>
    </location>
</feature>
<dbReference type="PaxDb" id="55529-EKX43108"/>
<dbReference type="EnsemblProtists" id="EKX43108">
    <property type="protein sequence ID" value="EKX43108"/>
    <property type="gene ID" value="GUITHDRAFT_110835"/>
</dbReference>
<gene>
    <name evidence="2" type="ORF">GUITHDRAFT_110835</name>
</gene>